<feature type="compositionally biased region" description="Basic and acidic residues" evidence="1">
    <location>
        <begin position="195"/>
        <end position="216"/>
    </location>
</feature>
<feature type="compositionally biased region" description="Basic and acidic residues" evidence="1">
    <location>
        <begin position="916"/>
        <end position="942"/>
    </location>
</feature>
<dbReference type="RefSeq" id="XP_018077185.1">
    <property type="nucleotide sequence ID" value="XM_018206637.1"/>
</dbReference>
<keyword evidence="3" id="KW-1185">Reference proteome</keyword>
<reference evidence="2 3" key="1">
    <citation type="submission" date="2015-10" db="EMBL/GenBank/DDBJ databases">
        <title>Full genome of DAOMC 229536 Phialocephala scopiformis, a fungal endophyte of spruce producing the potent anti-insectan compound rugulosin.</title>
        <authorList>
            <consortium name="DOE Joint Genome Institute"/>
            <person name="Walker A.K."/>
            <person name="Frasz S.L."/>
            <person name="Seifert K.A."/>
            <person name="Miller J.D."/>
            <person name="Mondo S.J."/>
            <person name="Labutti K."/>
            <person name="Lipzen A."/>
            <person name="Dockter R."/>
            <person name="Kennedy M."/>
            <person name="Grigoriev I.V."/>
            <person name="Spatafora J.W."/>
        </authorList>
    </citation>
    <scope>NUCLEOTIDE SEQUENCE [LARGE SCALE GENOMIC DNA]</scope>
    <source>
        <strain evidence="2 3">CBS 120377</strain>
    </source>
</reference>
<name>A0A194XRB5_MOLSC</name>
<evidence type="ECO:0000313" key="3">
    <source>
        <dbReference type="Proteomes" id="UP000070700"/>
    </source>
</evidence>
<dbReference type="Proteomes" id="UP000070700">
    <property type="component" value="Unassembled WGS sequence"/>
</dbReference>
<evidence type="ECO:0000313" key="2">
    <source>
        <dbReference type="EMBL" id="KUJ22830.1"/>
    </source>
</evidence>
<accession>A0A194XRB5</accession>
<dbReference type="STRING" id="149040.A0A194XRB5"/>
<gene>
    <name evidence="2" type="ORF">LY89DRAFT_311482</name>
</gene>
<dbReference type="AlphaFoldDB" id="A0A194XRB5"/>
<dbReference type="InParanoid" id="A0A194XRB5"/>
<organism evidence="2 3">
    <name type="scientific">Mollisia scopiformis</name>
    <name type="common">Conifer needle endophyte fungus</name>
    <name type="synonym">Phialocephala scopiformis</name>
    <dbReference type="NCBI Taxonomy" id="149040"/>
    <lineage>
        <taxon>Eukaryota</taxon>
        <taxon>Fungi</taxon>
        <taxon>Dikarya</taxon>
        <taxon>Ascomycota</taxon>
        <taxon>Pezizomycotina</taxon>
        <taxon>Leotiomycetes</taxon>
        <taxon>Helotiales</taxon>
        <taxon>Mollisiaceae</taxon>
        <taxon>Mollisia</taxon>
    </lineage>
</organism>
<feature type="compositionally biased region" description="Polar residues" evidence="1">
    <location>
        <begin position="314"/>
        <end position="323"/>
    </location>
</feature>
<dbReference type="GeneID" id="28816363"/>
<protein>
    <submittedName>
        <fullName evidence="2">Uncharacterized protein</fullName>
    </submittedName>
</protein>
<feature type="region of interest" description="Disordered" evidence="1">
    <location>
        <begin position="1"/>
        <end position="21"/>
    </location>
</feature>
<feature type="compositionally biased region" description="Basic and acidic residues" evidence="1">
    <location>
        <begin position="157"/>
        <end position="174"/>
    </location>
</feature>
<feature type="compositionally biased region" description="Polar residues" evidence="1">
    <location>
        <begin position="273"/>
        <end position="288"/>
    </location>
</feature>
<feature type="compositionally biased region" description="Polar residues" evidence="1">
    <location>
        <begin position="181"/>
        <end position="190"/>
    </location>
</feature>
<dbReference type="KEGG" id="psco:LY89DRAFT_311482"/>
<feature type="region of interest" description="Disordered" evidence="1">
    <location>
        <begin position="503"/>
        <end position="564"/>
    </location>
</feature>
<sequence>MLREGESFKRPPNRKKQQSFNSPEFWEAVNSIALQSKKHRSDTLSITSIIQSVFSEKSRTRSQRRALRRFTREIELYLQAARTLPKQSLVPSITATSISANTVLELKPYQSQFQSAGLAVTSEEQRRASPPREFLNPPQTPPKDEKWEKMAILSRKSKIEPESSKKEEKGKAPERGPPSFASGSTGTTVLGFTPPHEKSYPRPKMERKQPSLESDHTILGFTPPHERMITPPPPPPNFSELRPTTKRSLPWLRRNSHSPEASPTKRMSFAPVEQNQQPRASTPLQGWVSTFEIADKSTGTKNEDEIQIPKNRPKSTSRQSSATRWRDSRVASRRVTSKSTKEETKNPIEPSPAVVNTTVDGTTPCHHVNNYVNTAVQADVPDDEQPQPEVSSAQAEPSLIERAPILISRNKTFPVPPKKCTGDCYQATEDLIPIVPPKKSARPSRVTWQGVNSSTQTETLNTPIDEKLEEATDAQKKKLFFPSTFPTADRSSTFPFYSRTVRSSRLVQQAPRMKSPNKSMDETKSQIFQNKENAGTETSNPPSRRPPSPPALCSQCAGPIDTNDEILVPGPTSELDPETEEISKSRPTHACTSRSSILCQQCFPSRQVSLELSPLEATSPVEVSYHPLSRRSTRPTIPTEIVTYPEEVPHFVEQPTPLPKPCLDSVEGKEMYRTMVKETLDEFKKQIPIADPMKQFPITRVRMGPPSKPQMAPQRRRPLSSSAPRAAASPLIAQRPLVTAAACSLNHVASSTTSLDTVPAKSNQITDKQVFRGLHVATAAACDEDVDRWIEEITGMGVRKFLAGLNAFEGLGVNTLANVAKRAARQRRDQMNAWEEVRKRKLASQSREIELDRTQYQVQGVADDKLKVGEFVIGDQGVYWNGGDEQEEDDQDDIVMGDQGLEMKQKRDGLLGSMSQRRDYRESEGARERAVKMGWRERSVSG</sequence>
<evidence type="ECO:0000256" key="1">
    <source>
        <dbReference type="SAM" id="MobiDB-lite"/>
    </source>
</evidence>
<dbReference type="EMBL" id="KQ947406">
    <property type="protein sequence ID" value="KUJ22830.1"/>
    <property type="molecule type" value="Genomic_DNA"/>
</dbReference>
<feature type="region of interest" description="Disordered" evidence="1">
    <location>
        <begin position="117"/>
        <end position="355"/>
    </location>
</feature>
<feature type="compositionally biased region" description="Polar residues" evidence="1">
    <location>
        <begin position="525"/>
        <end position="540"/>
    </location>
</feature>
<dbReference type="OrthoDB" id="3554803at2759"/>
<feature type="region of interest" description="Disordered" evidence="1">
    <location>
        <begin position="905"/>
        <end position="942"/>
    </location>
</feature>
<feature type="region of interest" description="Disordered" evidence="1">
    <location>
        <begin position="703"/>
        <end position="725"/>
    </location>
</feature>
<feature type="compositionally biased region" description="Polar residues" evidence="1">
    <location>
        <begin position="446"/>
        <end position="456"/>
    </location>
</feature>
<feature type="region of interest" description="Disordered" evidence="1">
    <location>
        <begin position="435"/>
        <end position="456"/>
    </location>
</feature>
<proteinExistence type="predicted"/>